<feature type="chain" id="PRO_5046750027" description="Lipoprotein" evidence="2">
    <location>
        <begin position="23"/>
        <end position="277"/>
    </location>
</feature>
<evidence type="ECO:0000256" key="1">
    <source>
        <dbReference type="SAM" id="MobiDB-lite"/>
    </source>
</evidence>
<organism evidence="3 4">
    <name type="scientific">Uliginosibacterium paludis</name>
    <dbReference type="NCBI Taxonomy" id="1615952"/>
    <lineage>
        <taxon>Bacteria</taxon>
        <taxon>Pseudomonadati</taxon>
        <taxon>Pseudomonadota</taxon>
        <taxon>Betaproteobacteria</taxon>
        <taxon>Rhodocyclales</taxon>
        <taxon>Zoogloeaceae</taxon>
        <taxon>Uliginosibacterium</taxon>
    </lineage>
</organism>
<evidence type="ECO:0000256" key="2">
    <source>
        <dbReference type="SAM" id="SignalP"/>
    </source>
</evidence>
<evidence type="ECO:0000313" key="4">
    <source>
        <dbReference type="Proteomes" id="UP001548590"/>
    </source>
</evidence>
<dbReference type="EMBL" id="JBEWLZ010000003">
    <property type="protein sequence ID" value="MET1489783.1"/>
    <property type="molecule type" value="Genomic_DNA"/>
</dbReference>
<accession>A0ABV2CPI5</accession>
<protein>
    <recommendedName>
        <fullName evidence="5">Lipoprotein</fullName>
    </recommendedName>
</protein>
<proteinExistence type="predicted"/>
<gene>
    <name evidence="3" type="ORF">ABVT11_08075</name>
</gene>
<feature type="compositionally biased region" description="Low complexity" evidence="1">
    <location>
        <begin position="28"/>
        <end position="67"/>
    </location>
</feature>
<feature type="signal peptide" evidence="2">
    <location>
        <begin position="1"/>
        <end position="22"/>
    </location>
</feature>
<evidence type="ECO:0000313" key="3">
    <source>
        <dbReference type="EMBL" id="MET1489783.1"/>
    </source>
</evidence>
<name>A0ABV2CPI5_9RHOO</name>
<reference evidence="3 4" key="1">
    <citation type="submission" date="2024-07" db="EMBL/GenBank/DDBJ databases">
        <title>Uliginosibacterium paludis KCTC:42655.</title>
        <authorList>
            <person name="Kim M.K."/>
        </authorList>
    </citation>
    <scope>NUCLEOTIDE SEQUENCE [LARGE SCALE GENOMIC DNA]</scope>
    <source>
        <strain evidence="3 4">KCTC 42655</strain>
    </source>
</reference>
<keyword evidence="4" id="KW-1185">Reference proteome</keyword>
<dbReference type="PROSITE" id="PS51257">
    <property type="entry name" value="PROKAR_LIPOPROTEIN"/>
    <property type="match status" value="1"/>
</dbReference>
<dbReference type="RefSeq" id="WP_345924884.1">
    <property type="nucleotide sequence ID" value="NZ_JBDIVF010000002.1"/>
</dbReference>
<comment type="caution">
    <text evidence="3">The sequence shown here is derived from an EMBL/GenBank/DDBJ whole genome shotgun (WGS) entry which is preliminary data.</text>
</comment>
<sequence length="277" mass="27499">MNHAAKLAASSLILALTLAACGGGGGSDDAPAPTAPGSSSSSKSSSSTSTSSQASSSSSSVATSSSSSSAPAVTVKEWGFSNEAYAAAGQTLFSADYTATADNSVKLISSDIASGAVTVDGLQFNTTAAGVLRYRAAGSSSNNGTGAVNMWNTNGSFYSSNAALIPDVGADGSAPASGSKLRAYMGVPVTAKKALSIAIEYRQTSASATAGKLALFCSDNSVLIKQDVFSVANADGSFNTLSYTADASHNCSELRVIYGREGTSSGGVNIGKIKLTQ</sequence>
<dbReference type="Proteomes" id="UP001548590">
    <property type="component" value="Unassembled WGS sequence"/>
</dbReference>
<evidence type="ECO:0008006" key="5">
    <source>
        <dbReference type="Google" id="ProtNLM"/>
    </source>
</evidence>
<keyword evidence="2" id="KW-0732">Signal</keyword>
<feature type="region of interest" description="Disordered" evidence="1">
    <location>
        <begin position="24"/>
        <end position="67"/>
    </location>
</feature>